<protein>
    <submittedName>
        <fullName evidence="6">Peptide ABC transporter substrate-binding protein</fullName>
    </submittedName>
</protein>
<keyword evidence="3" id="KW-0813">Transport</keyword>
<dbReference type="InterPro" id="IPR000914">
    <property type="entry name" value="SBP_5_dom"/>
</dbReference>
<accession>A0A556QJX1</accession>
<dbReference type="Gene3D" id="3.10.105.10">
    <property type="entry name" value="Dipeptide-binding Protein, Domain 3"/>
    <property type="match status" value="1"/>
</dbReference>
<comment type="subcellular location">
    <subcellularLocation>
        <location evidence="1">Cell envelope</location>
    </subcellularLocation>
</comment>
<dbReference type="GO" id="GO:0043190">
    <property type="term" value="C:ATP-binding cassette (ABC) transporter complex"/>
    <property type="evidence" value="ECO:0007669"/>
    <property type="project" value="InterPro"/>
</dbReference>
<dbReference type="Pfam" id="PF00496">
    <property type="entry name" value="SBP_bac_5"/>
    <property type="match status" value="1"/>
</dbReference>
<dbReference type="OrthoDB" id="137511at2"/>
<dbReference type="SUPFAM" id="SSF53850">
    <property type="entry name" value="Periplasmic binding protein-like II"/>
    <property type="match status" value="1"/>
</dbReference>
<feature type="domain" description="Solute-binding protein family 5" evidence="5">
    <location>
        <begin position="77"/>
        <end position="459"/>
    </location>
</feature>
<dbReference type="InterPro" id="IPR039424">
    <property type="entry name" value="SBP_5"/>
</dbReference>
<evidence type="ECO:0000256" key="4">
    <source>
        <dbReference type="ARBA" id="ARBA00022729"/>
    </source>
</evidence>
<evidence type="ECO:0000256" key="3">
    <source>
        <dbReference type="ARBA" id="ARBA00022448"/>
    </source>
</evidence>
<dbReference type="RefSeq" id="WP_144230776.1">
    <property type="nucleotide sequence ID" value="NZ_CBCRVV010000006.1"/>
</dbReference>
<dbReference type="GO" id="GO:0030288">
    <property type="term" value="C:outer membrane-bounded periplasmic space"/>
    <property type="evidence" value="ECO:0007669"/>
    <property type="project" value="UniProtKB-ARBA"/>
</dbReference>
<evidence type="ECO:0000313" key="7">
    <source>
        <dbReference type="Proteomes" id="UP000315648"/>
    </source>
</evidence>
<dbReference type="Gene3D" id="3.40.190.10">
    <property type="entry name" value="Periplasmic binding protein-like II"/>
    <property type="match status" value="1"/>
</dbReference>
<evidence type="ECO:0000256" key="2">
    <source>
        <dbReference type="ARBA" id="ARBA00005695"/>
    </source>
</evidence>
<dbReference type="Gene3D" id="3.90.76.10">
    <property type="entry name" value="Dipeptide-binding Protein, Domain 1"/>
    <property type="match status" value="1"/>
</dbReference>
<gene>
    <name evidence="6" type="ORF">FPL22_12630</name>
</gene>
<proteinExistence type="inferred from homology"/>
<dbReference type="FunFam" id="3.90.76.10:FF:000001">
    <property type="entry name" value="Oligopeptide ABC transporter substrate-binding protein"/>
    <property type="match status" value="1"/>
</dbReference>
<dbReference type="PROSITE" id="PS51257">
    <property type="entry name" value="PROKAR_LIPOPROTEIN"/>
    <property type="match status" value="1"/>
</dbReference>
<dbReference type="InterPro" id="IPR030678">
    <property type="entry name" value="Peptide/Ni-bd"/>
</dbReference>
<evidence type="ECO:0000256" key="1">
    <source>
        <dbReference type="ARBA" id="ARBA00004196"/>
    </source>
</evidence>
<dbReference type="PANTHER" id="PTHR30290">
    <property type="entry name" value="PERIPLASMIC BINDING COMPONENT OF ABC TRANSPORTER"/>
    <property type="match status" value="1"/>
</dbReference>
<dbReference type="EMBL" id="VMBG01000002">
    <property type="protein sequence ID" value="TSJ76955.1"/>
    <property type="molecule type" value="Genomic_DNA"/>
</dbReference>
<keyword evidence="4" id="KW-0732">Signal</keyword>
<reference evidence="6 7" key="1">
    <citation type="submission" date="2019-07" db="EMBL/GenBank/DDBJ databases">
        <title>Description of 53C-WASEF.</title>
        <authorList>
            <person name="Pitt A."/>
            <person name="Hahn M.W."/>
        </authorList>
    </citation>
    <scope>NUCLEOTIDE SEQUENCE [LARGE SCALE GENOMIC DNA]</scope>
    <source>
        <strain evidence="6 7">53C-WASEF</strain>
    </source>
</reference>
<comment type="caution">
    <text evidence="6">The sequence shown here is derived from an EMBL/GenBank/DDBJ whole genome shotgun (WGS) entry which is preliminary data.</text>
</comment>
<dbReference type="GO" id="GO:1904680">
    <property type="term" value="F:peptide transmembrane transporter activity"/>
    <property type="evidence" value="ECO:0007669"/>
    <property type="project" value="TreeGrafter"/>
</dbReference>
<dbReference type="CDD" id="cd08504">
    <property type="entry name" value="PBP2_OppA"/>
    <property type="match status" value="1"/>
</dbReference>
<evidence type="ECO:0000313" key="6">
    <source>
        <dbReference type="EMBL" id="TSJ76955.1"/>
    </source>
</evidence>
<dbReference type="AlphaFoldDB" id="A0A556QJX1"/>
<evidence type="ECO:0000259" key="5">
    <source>
        <dbReference type="Pfam" id="PF00496"/>
    </source>
</evidence>
<comment type="similarity">
    <text evidence="2">Belongs to the bacterial solute-binding protein 5 family.</text>
</comment>
<dbReference type="Proteomes" id="UP000315648">
    <property type="component" value="Unassembled WGS sequence"/>
</dbReference>
<organism evidence="6 7">
    <name type="scientific">Rariglobus hedericola</name>
    <dbReference type="NCBI Taxonomy" id="2597822"/>
    <lineage>
        <taxon>Bacteria</taxon>
        <taxon>Pseudomonadati</taxon>
        <taxon>Verrucomicrobiota</taxon>
        <taxon>Opitutia</taxon>
        <taxon>Opitutales</taxon>
        <taxon>Opitutaceae</taxon>
        <taxon>Rariglobus</taxon>
    </lineage>
</organism>
<name>A0A556QJX1_9BACT</name>
<dbReference type="GO" id="GO:0015833">
    <property type="term" value="P:peptide transport"/>
    <property type="evidence" value="ECO:0007669"/>
    <property type="project" value="TreeGrafter"/>
</dbReference>
<dbReference type="PANTHER" id="PTHR30290:SF10">
    <property type="entry name" value="PERIPLASMIC OLIGOPEPTIDE-BINDING PROTEIN-RELATED"/>
    <property type="match status" value="1"/>
</dbReference>
<sequence length="536" mass="59426">MSLRILVVLAVVLSSFTGCFKRETPVDAARATKTLLIGNGAEPADLDPHVAVLYTDYNILVALFEGLTVIDEATSKPLPGAAERWDISPDGLTYTFQLRADGLWSNGDPVTAEDFVFSIERILNPKLASEYAYMLDVLAGAADYTAGKLTDFAQVGAKALDARTLQLTLARPTPYLLSLTAHQAWFPVHRASVLKAGNPHARGTGWTRPGNLIGNGPFVLAEWKPDQHILVKKNPRHHDAATNQIEAVKFFPVADPGVDERAFRSGQVHITYDVLPDRLDAWRREDPAKLRVDPILQTFYVRFNCTRAPFTDVRVRRALGLAIDREAIAGPVMRGSRKPAYSIVPPDTAGYTSSASMPTDFEAARRLLTEAGFPGGKGFPKFEIKMNNDPINTKVFEAIQQMWRKELGIECTLATMDDRVYIDAMQTLAFDVLRSRWIGDFNDPATFTDLFTSTSGNNNTGWKNPAYDRLIEAAGREQDTAKRFELLRQAEAIVLAEAPVAPVFFGTRTYLIHPDVKGWIPALLGVHRYQTIRLEP</sequence>
<dbReference type="PIRSF" id="PIRSF002741">
    <property type="entry name" value="MppA"/>
    <property type="match status" value="1"/>
</dbReference>
<keyword evidence="7" id="KW-1185">Reference proteome</keyword>